<evidence type="ECO:0000313" key="6">
    <source>
        <dbReference type="Proteomes" id="UP000322918"/>
    </source>
</evidence>
<dbReference type="AlphaFoldDB" id="A0A5M9H4T3"/>
<gene>
    <name evidence="5" type="ORF">F1649_13595</name>
</gene>
<keyword evidence="3" id="KW-0998">Cell outer membrane</keyword>
<dbReference type="Gene3D" id="2.40.170.20">
    <property type="entry name" value="TonB-dependent receptor, beta-barrel domain"/>
    <property type="match status" value="1"/>
</dbReference>
<sequence length="830" mass="92834">MLISFFVACYYFKPRISKNKQFLYLVYLFLFSSQLFAVEAGQLSGKVTDADTGESLEYAVVTLYRKPDNSITKSTKTDEDGQFRFENIPTGTYRVKISYVGYLADTLENVVMPERGTKKLPTIKLKRDTKMLGEVVITESKPEIQFGADTITYNVGQSILAEGSMATDILKNVPMVDVDIDGKVSIAGKRNTRIFINGKPSDYMVGNMADLLSVLPSDAIDKIEVITNPEVRYSADGEGIVNIVLKKGYKIGLNGTLSVNAGTRGTYTGTAYIAYRTENLVLGSSYGYKNNDRVINSYSLTQNYKQNVVSSYRNRYNVGDNNSNAHNFRANADWDMTPNQNFSISINTGRNSAGGDSWSDDYRLNSSEVQQELRNQSNSNNNNSVNVIVDADYTIKLNKKKNEKLEIGFITSINNTDQARSVDRTVTRINESESAFLQHADNELDGSGFQTNADYARSLGKMGTFIAGLQASVKKNDNQQNVSDYDFALAQDTVNQYLTNKFSFFENIYSAYAGYNLRSKKRWSFKVGTRAELTDASFNQSRTNGVAMQPYFNIFPNASVSKTFNKKYVTGINYSVRINRPRENALNPLIDNRDSTNISYGNPALKPSVTQQAELSFSTFGRTWSVAPRVSFSKTDDIIERIRIPVDDNGNIETTYRNLATSNALTFSLFGNYRPGKKVSTNAGFTISHITYHSDGNIGARKGGLSYRGNFGLALKLPEKIAFEGNLNYHNNASAQGRSKGSLSSSFGARKLFLQNKLVFRIISADLFSQKSNREFIEGLNYTQERYSSQATRNFSVALSYRFTKTGRNTVNRQKKDIREKGNNVLDEEE</sequence>
<dbReference type="SUPFAM" id="SSF49464">
    <property type="entry name" value="Carboxypeptidase regulatory domain-like"/>
    <property type="match status" value="1"/>
</dbReference>
<dbReference type="SUPFAM" id="SSF56935">
    <property type="entry name" value="Porins"/>
    <property type="match status" value="1"/>
</dbReference>
<dbReference type="Pfam" id="PF13620">
    <property type="entry name" value="CarboxypepD_reg"/>
    <property type="match status" value="1"/>
</dbReference>
<dbReference type="InterPro" id="IPR008969">
    <property type="entry name" value="CarboxyPept-like_regulatory"/>
</dbReference>
<proteinExistence type="predicted"/>
<dbReference type="InterPro" id="IPR041700">
    <property type="entry name" value="OMP_b-brl_3"/>
</dbReference>
<comment type="subcellular location">
    <subcellularLocation>
        <location evidence="1">Cell outer membrane</location>
    </subcellularLocation>
</comment>
<dbReference type="InterPro" id="IPR036942">
    <property type="entry name" value="Beta-barrel_TonB_sf"/>
</dbReference>
<name>A0A5M9H4T3_9SPHI</name>
<evidence type="ECO:0000259" key="4">
    <source>
        <dbReference type="Pfam" id="PF14905"/>
    </source>
</evidence>
<organism evidence="5 6">
    <name type="scientific">Arcticibacter tournemirensis</name>
    <dbReference type="NCBI Taxonomy" id="699437"/>
    <lineage>
        <taxon>Bacteria</taxon>
        <taxon>Pseudomonadati</taxon>
        <taxon>Bacteroidota</taxon>
        <taxon>Sphingobacteriia</taxon>
        <taxon>Sphingobacteriales</taxon>
        <taxon>Sphingobacteriaceae</taxon>
        <taxon>Arcticibacter</taxon>
    </lineage>
</organism>
<reference evidence="5 6" key="1">
    <citation type="submission" date="2019-09" db="EMBL/GenBank/DDBJ databases">
        <title>Pararcticibacter amylolyticus gen. nov., sp. nov., isolated from a rottenly hemp rope, and reclassification of Pedobacter tournemirensis as Pararcticibacter tournemirensis comb. nov.</title>
        <authorList>
            <person name="Cai Y."/>
        </authorList>
    </citation>
    <scope>NUCLEOTIDE SEQUENCE [LARGE SCALE GENOMIC DNA]</scope>
    <source>
        <strain evidence="5 6">TF5-37.2-LB10</strain>
    </source>
</reference>
<feature type="domain" description="Outer membrane protein beta-barrel" evidence="4">
    <location>
        <begin position="430"/>
        <end position="801"/>
    </location>
</feature>
<dbReference type="RefSeq" id="WP_141816221.1">
    <property type="nucleotide sequence ID" value="NZ_VFPL01000001.1"/>
</dbReference>
<dbReference type="Pfam" id="PF14905">
    <property type="entry name" value="OMP_b-brl_3"/>
    <property type="match status" value="1"/>
</dbReference>
<dbReference type="EMBL" id="VWNE01000020">
    <property type="protein sequence ID" value="KAA8481942.1"/>
    <property type="molecule type" value="Genomic_DNA"/>
</dbReference>
<keyword evidence="6" id="KW-1185">Reference proteome</keyword>
<keyword evidence="2" id="KW-0472">Membrane</keyword>
<dbReference type="Proteomes" id="UP000322918">
    <property type="component" value="Unassembled WGS sequence"/>
</dbReference>
<accession>A0A5M9H4T3</accession>
<evidence type="ECO:0000313" key="5">
    <source>
        <dbReference type="EMBL" id="KAA8481942.1"/>
    </source>
</evidence>
<dbReference type="GO" id="GO:0009279">
    <property type="term" value="C:cell outer membrane"/>
    <property type="evidence" value="ECO:0007669"/>
    <property type="project" value="UniProtKB-SubCell"/>
</dbReference>
<evidence type="ECO:0000256" key="2">
    <source>
        <dbReference type="ARBA" id="ARBA00023136"/>
    </source>
</evidence>
<dbReference type="Gene3D" id="2.60.40.1120">
    <property type="entry name" value="Carboxypeptidase-like, regulatory domain"/>
    <property type="match status" value="1"/>
</dbReference>
<protein>
    <submittedName>
        <fullName evidence="5">Outer membrane beta-barrel protein</fullName>
    </submittedName>
</protein>
<evidence type="ECO:0000256" key="3">
    <source>
        <dbReference type="ARBA" id="ARBA00023237"/>
    </source>
</evidence>
<comment type="caution">
    <text evidence="5">The sequence shown here is derived from an EMBL/GenBank/DDBJ whole genome shotgun (WGS) entry which is preliminary data.</text>
</comment>
<evidence type="ECO:0000256" key="1">
    <source>
        <dbReference type="ARBA" id="ARBA00004442"/>
    </source>
</evidence>
<dbReference type="OrthoDB" id="606851at2"/>